<evidence type="ECO:0000313" key="2">
    <source>
        <dbReference type="EMBL" id="WFN96976.1"/>
    </source>
</evidence>
<organism evidence="2 3">
    <name type="scientific">Edwardsiella ictaluri</name>
    <dbReference type="NCBI Taxonomy" id="67780"/>
    <lineage>
        <taxon>Bacteria</taxon>
        <taxon>Pseudomonadati</taxon>
        <taxon>Pseudomonadota</taxon>
        <taxon>Gammaproteobacteria</taxon>
        <taxon>Enterobacterales</taxon>
        <taxon>Hafniaceae</taxon>
        <taxon>Edwardsiella</taxon>
    </lineage>
</organism>
<evidence type="ECO:0000256" key="1">
    <source>
        <dbReference type="SAM" id="Phobius"/>
    </source>
</evidence>
<keyword evidence="3" id="KW-1185">Reference proteome</keyword>
<feature type="transmembrane region" description="Helical" evidence="1">
    <location>
        <begin position="12"/>
        <end position="34"/>
    </location>
</feature>
<keyword evidence="1" id="KW-0472">Membrane</keyword>
<dbReference type="Proteomes" id="UP001222680">
    <property type="component" value="Chromosome"/>
</dbReference>
<proteinExistence type="predicted"/>
<gene>
    <name evidence="2" type="ORF">MAY91_02250</name>
</gene>
<sequence length="124" mass="13142">MFSKEISIDLLMPLIVAVTLTTPGIVDVISTLAMPRSFVIDSLEIESPLGYLIENNTLWFLNGLLSSSAITAATLIALTPLAMALLLLICKSPLKFMFGGNTFTCNSLGSEMLPSSLCATAVSV</sequence>
<dbReference type="EMBL" id="CP092014">
    <property type="protein sequence ID" value="WFN96976.1"/>
    <property type="molecule type" value="Genomic_DNA"/>
</dbReference>
<accession>A0ABY8GHM6</accession>
<evidence type="ECO:0000313" key="3">
    <source>
        <dbReference type="Proteomes" id="UP001222680"/>
    </source>
</evidence>
<name>A0ABY8GHM6_EDWIC</name>
<keyword evidence="1" id="KW-0812">Transmembrane</keyword>
<protein>
    <recommendedName>
        <fullName evidence="4">ABC transmembrane type-1 domain-containing protein</fullName>
    </recommendedName>
</protein>
<evidence type="ECO:0008006" key="4">
    <source>
        <dbReference type="Google" id="ProtNLM"/>
    </source>
</evidence>
<keyword evidence="1" id="KW-1133">Transmembrane helix</keyword>
<feature type="transmembrane region" description="Helical" evidence="1">
    <location>
        <begin position="69"/>
        <end position="89"/>
    </location>
</feature>
<reference evidence="2 3" key="1">
    <citation type="submission" date="2022-02" db="EMBL/GenBank/DDBJ databases">
        <title>Phenotypic, genotypic and serological characterization of Edwardsiella ictaluri from catfish and ornamental fish species.</title>
        <authorList>
            <person name="Rose D."/>
            <person name="Tekedar H.C."/>
            <person name="Waldbieser G.C."/>
            <person name="Aarattuthodi S."/>
            <person name="Griffin M.J."/>
        </authorList>
    </citation>
    <scope>NUCLEOTIDE SEQUENCE [LARGE SCALE GENOMIC DNA]</scope>
    <source>
        <strain evidence="2 3">13 TAL-140 K3</strain>
    </source>
</reference>